<dbReference type="NCBIfam" id="TIGR01777">
    <property type="entry name" value="yfcH"/>
    <property type="match status" value="1"/>
</dbReference>
<dbReference type="InterPro" id="IPR001509">
    <property type="entry name" value="Epimerase_deHydtase"/>
</dbReference>
<evidence type="ECO:0000313" key="3">
    <source>
        <dbReference type="EMBL" id="JAI55422.1"/>
    </source>
</evidence>
<evidence type="ECO:0000259" key="2">
    <source>
        <dbReference type="Pfam" id="PF08338"/>
    </source>
</evidence>
<organism evidence="3">
    <name type="scientific">Rhodnius neglectus</name>
    <dbReference type="NCBI Taxonomy" id="72488"/>
    <lineage>
        <taxon>Eukaryota</taxon>
        <taxon>Metazoa</taxon>
        <taxon>Ecdysozoa</taxon>
        <taxon>Arthropoda</taxon>
        <taxon>Hexapoda</taxon>
        <taxon>Insecta</taxon>
        <taxon>Pterygota</taxon>
        <taxon>Neoptera</taxon>
        <taxon>Paraneoptera</taxon>
        <taxon>Hemiptera</taxon>
        <taxon>Heteroptera</taxon>
        <taxon>Panheteroptera</taxon>
        <taxon>Cimicomorpha</taxon>
        <taxon>Reduviidae</taxon>
        <taxon>Triatominae</taxon>
        <taxon>Rhodnius</taxon>
    </lineage>
</organism>
<dbReference type="PANTHER" id="PTHR11092:SF0">
    <property type="entry name" value="EPIMERASE FAMILY PROTEIN SDR39U1"/>
    <property type="match status" value="1"/>
</dbReference>
<protein>
    <submittedName>
        <fullName evidence="3">Putative nucleoside-diphosphate sugar epimerase</fullName>
    </submittedName>
</protein>
<dbReference type="CDD" id="cd05242">
    <property type="entry name" value="SDR_a8"/>
    <property type="match status" value="1"/>
</dbReference>
<dbReference type="Gene3D" id="3.40.50.720">
    <property type="entry name" value="NAD(P)-binding Rossmann-like Domain"/>
    <property type="match status" value="1"/>
</dbReference>
<dbReference type="Pfam" id="PF01370">
    <property type="entry name" value="Epimerase"/>
    <property type="match status" value="1"/>
</dbReference>
<dbReference type="AlphaFoldDB" id="A0A0P4VLT9"/>
<dbReference type="Pfam" id="PF08338">
    <property type="entry name" value="DUF1731"/>
    <property type="match status" value="1"/>
</dbReference>
<dbReference type="InterPro" id="IPR013549">
    <property type="entry name" value="DUF1731"/>
</dbReference>
<feature type="domain" description="DUF1731" evidence="2">
    <location>
        <begin position="254"/>
        <end position="300"/>
    </location>
</feature>
<name>A0A0P4VLT9_9HEMI</name>
<sequence>MASTKLARHVLLGGGTGFVGSALKHLLKNKGYDVTVISRMPGPRRVTWFDICSSGLPSGVTAVVNLAGQNVLDPKQRWTPGFKQNVWNSRINTTFTLAKAITNAKIKPDVFVTISGVGIYKPGVPDCYNEYSEVGPSFDFLSKLALEWEKAAQLPAEVCVRSVIIRSGVVLGRQGGMIKSMFLPFFLGLGGPIGTGKQPLPWIHLKDLCNLFLFAIENDKVSGVLNGVAPQIITNEEFTKAFAKAMYRPAIFRVPEFILNLLFSSERAKIMTMGQKVVPAKVKELDFNYEYPTVEEAVKNCSRIFYSKKRPF</sequence>
<dbReference type="InterPro" id="IPR010099">
    <property type="entry name" value="SDR39U1"/>
</dbReference>
<accession>A0A0P4VLT9</accession>
<proteinExistence type="evidence at transcript level"/>
<dbReference type="PANTHER" id="PTHR11092">
    <property type="entry name" value="SUGAR NUCLEOTIDE EPIMERASE RELATED"/>
    <property type="match status" value="1"/>
</dbReference>
<reference evidence="3" key="1">
    <citation type="journal article" date="2016" name="PLoS Negl. Trop. Dis.">
        <title>A Deep Insight into the Sialome of Rhodnius neglectus, a Vector of Chagas Disease.</title>
        <authorList>
            <person name="Santiago P.B."/>
            <person name="Assumpcao T.C."/>
            <person name="Araujo C.N."/>
            <person name="Bastos I.M."/>
            <person name="Neves D."/>
            <person name="Silva I.G."/>
            <person name="Charneau S."/>
            <person name="Queiroz R.M."/>
            <person name="Raiol T."/>
            <person name="Oliveira J.V."/>
            <person name="Sousa M.V."/>
            <person name="Calvo E."/>
            <person name="Ribeiro J.M."/>
            <person name="Santana J.M."/>
        </authorList>
    </citation>
    <scope>NUCLEOTIDE SEQUENCE</scope>
    <source>
        <tissue evidence="3">Salivary glands</tissue>
    </source>
</reference>
<dbReference type="EMBL" id="GDKW01001173">
    <property type="protein sequence ID" value="JAI55422.1"/>
    <property type="molecule type" value="mRNA"/>
</dbReference>
<evidence type="ECO:0000259" key="1">
    <source>
        <dbReference type="Pfam" id="PF01370"/>
    </source>
</evidence>
<dbReference type="InterPro" id="IPR036291">
    <property type="entry name" value="NAD(P)-bd_dom_sf"/>
</dbReference>
<dbReference type="SUPFAM" id="SSF51735">
    <property type="entry name" value="NAD(P)-binding Rossmann-fold domains"/>
    <property type="match status" value="1"/>
</dbReference>
<feature type="domain" description="NAD-dependent epimerase/dehydratase" evidence="1">
    <location>
        <begin position="10"/>
        <end position="219"/>
    </location>
</feature>